<protein>
    <submittedName>
        <fullName evidence="2">Uncharacterized protein</fullName>
    </submittedName>
</protein>
<gene>
    <name evidence="2" type="ORF">EG850_06240</name>
</gene>
<proteinExistence type="predicted"/>
<keyword evidence="1" id="KW-1133">Transmembrane helix</keyword>
<dbReference type="EMBL" id="RQVS01000006">
    <property type="protein sequence ID" value="RRJ86998.1"/>
    <property type="molecule type" value="Genomic_DNA"/>
</dbReference>
<dbReference type="RefSeq" id="WP_124971588.1">
    <property type="nucleotide sequence ID" value="NZ_RQVS01000006.1"/>
</dbReference>
<keyword evidence="3" id="KW-1185">Reference proteome</keyword>
<comment type="caution">
    <text evidence="2">The sequence shown here is derived from an EMBL/GenBank/DDBJ whole genome shotgun (WGS) entry which is preliminary data.</text>
</comment>
<dbReference type="Proteomes" id="UP000274391">
    <property type="component" value="Unassembled WGS sequence"/>
</dbReference>
<keyword evidence="1" id="KW-0812">Transmembrane</keyword>
<reference evidence="2 3" key="1">
    <citation type="submission" date="2018-11" db="EMBL/GenBank/DDBJ databases">
        <title>YIM 102482-1 draft genome.</title>
        <authorList>
            <person name="Li G."/>
            <person name="Jiang Y."/>
        </authorList>
    </citation>
    <scope>NUCLEOTIDE SEQUENCE [LARGE SCALE GENOMIC DNA]</scope>
    <source>
        <strain evidence="2 3">YIM 102482-1</strain>
    </source>
</reference>
<feature type="transmembrane region" description="Helical" evidence="1">
    <location>
        <begin position="505"/>
        <end position="524"/>
    </location>
</feature>
<organism evidence="2 3">
    <name type="scientific">Gulosibacter macacae</name>
    <dbReference type="NCBI Taxonomy" id="2488791"/>
    <lineage>
        <taxon>Bacteria</taxon>
        <taxon>Bacillati</taxon>
        <taxon>Actinomycetota</taxon>
        <taxon>Actinomycetes</taxon>
        <taxon>Micrococcales</taxon>
        <taxon>Microbacteriaceae</taxon>
        <taxon>Gulosibacter</taxon>
    </lineage>
</organism>
<accession>A0A3P3VY82</accession>
<evidence type="ECO:0000313" key="2">
    <source>
        <dbReference type="EMBL" id="RRJ86998.1"/>
    </source>
</evidence>
<sequence length="664" mass="72164">MIEYREHRGFTWELRESANELTFLGITIAYGLVDEPLAEHGTLRVAAEHLRREFSRPLELPGGVYVPEVTVDLQPAIIAIWVRGSRAAVAAAYRRMHQIFEQATPEPGAPMAPVRDTAYPLWATDLTVRKPGSAYPLSPLESPLPGAHDRAAALLRELSPRGRRHQALLTTSDASLIEELDWPPGPPVVRPPATPKSWRDQPGNEFGAIHGSADTTAWSFLLPRSADGRAAHRVLETLTMQAVPSLAPGAGAAQSTGFVLAGEVYCVLRTEHPLSIAQRRRLANEILISPMPVSDPLLQSAVHEVNEHELDSWRRLDHIFGTPETAEATVEGVRAVLSAVGASVHLKLPQIEAGQGIDPGLATNDLPFLLGAPDRKPKQRFVLVQRGGHSTATVHPDFPAVLGHSGSLLFDASQDGSPAVAKKSVDLERLVLVASASPDADDVLLLVDDHLRELAIAPSLYQRDRRLRSLITQHTDGVPRVVNDRLAPLAATIAKESSRRNFARLMIGVGLAVVAVVITVFGIISPKTPKFQPTVIGLQVGETVQLHYGTRITLRSVTTEERGAHGTFDIAHLEFCAGDGSVPGSDTDIGNTERWFDPAMYWLERDGTEQPRVLLFDDTEFSSTELLPGACEEGTIAFQQTAPGTAELTYSNSRGDEVTWLIDE</sequence>
<keyword evidence="1" id="KW-0472">Membrane</keyword>
<evidence type="ECO:0000313" key="3">
    <source>
        <dbReference type="Proteomes" id="UP000274391"/>
    </source>
</evidence>
<dbReference type="AlphaFoldDB" id="A0A3P3VY82"/>
<name>A0A3P3VY82_9MICO</name>
<dbReference type="OrthoDB" id="4959273at2"/>
<evidence type="ECO:0000256" key="1">
    <source>
        <dbReference type="SAM" id="Phobius"/>
    </source>
</evidence>